<proteinExistence type="predicted"/>
<evidence type="ECO:0000313" key="3">
    <source>
        <dbReference type="EMBL" id="KVK80086.1"/>
    </source>
</evidence>
<dbReference type="Proteomes" id="UP000069001">
    <property type="component" value="Unassembled WGS sequence"/>
</dbReference>
<name>A0A118KH87_BURCE</name>
<accession>A0A118KH87</accession>
<gene>
    <name evidence="3" type="ORF">WS90_01735</name>
</gene>
<dbReference type="RefSeq" id="WP_059730417.1">
    <property type="nucleotide sequence ID" value="NZ_LOYH01000062.1"/>
</dbReference>
<feature type="transmembrane region" description="Helical" evidence="1">
    <location>
        <begin position="244"/>
        <end position="266"/>
    </location>
</feature>
<sequence length="284" mass="33121">MAMTWRFSRQTRTGVAPAIRDQLVSVDRDVLCLRNPSVADSIFMGKMYISMTLAGVFVITYLVFFTGNVSADLLIGYSIIMVFPAFVCILVWYRIFFIKRFSNFYFNRKTRKVYYQRNKTLIAFDWARTEGAEFVRNEFGGRSFSTNFALAFGPRAAPGDEQDRTVLWVDSNAPNDPDPRYIAEVWEYICQFMEKGPDHLPPPGEPNWWYVPLHRICLTPAEAWRHYAPWRSGEPGEWQGKKNWLLPMWLILFPYNLFSALCWYVVCRVFNVRSAPPPAEALER</sequence>
<feature type="transmembrane region" description="Helical" evidence="1">
    <location>
        <begin position="73"/>
        <end position="93"/>
    </location>
</feature>
<dbReference type="InterPro" id="IPR046554">
    <property type="entry name" value="DUF6708"/>
</dbReference>
<keyword evidence="1" id="KW-1133">Transmembrane helix</keyword>
<dbReference type="Pfam" id="PF20455">
    <property type="entry name" value="DUF6708"/>
    <property type="match status" value="1"/>
</dbReference>
<organism evidence="3 4">
    <name type="scientific">Burkholderia cepacia</name>
    <name type="common">Pseudomonas cepacia</name>
    <dbReference type="NCBI Taxonomy" id="292"/>
    <lineage>
        <taxon>Bacteria</taxon>
        <taxon>Pseudomonadati</taxon>
        <taxon>Pseudomonadota</taxon>
        <taxon>Betaproteobacteria</taxon>
        <taxon>Burkholderiales</taxon>
        <taxon>Burkholderiaceae</taxon>
        <taxon>Burkholderia</taxon>
        <taxon>Burkholderia cepacia complex</taxon>
    </lineage>
</organism>
<dbReference type="AlphaFoldDB" id="A0A118KH87"/>
<evidence type="ECO:0000256" key="1">
    <source>
        <dbReference type="SAM" id="Phobius"/>
    </source>
</evidence>
<keyword evidence="1" id="KW-0812">Transmembrane</keyword>
<feature type="transmembrane region" description="Helical" evidence="1">
    <location>
        <begin position="47"/>
        <end position="67"/>
    </location>
</feature>
<evidence type="ECO:0000313" key="4">
    <source>
        <dbReference type="Proteomes" id="UP000069001"/>
    </source>
</evidence>
<protein>
    <recommendedName>
        <fullName evidence="2">DUF6708 domain-containing protein</fullName>
    </recommendedName>
</protein>
<dbReference type="EMBL" id="LOYH01000062">
    <property type="protein sequence ID" value="KVK80086.1"/>
    <property type="molecule type" value="Genomic_DNA"/>
</dbReference>
<feature type="domain" description="DUF6708" evidence="2">
    <location>
        <begin position="85"/>
        <end position="270"/>
    </location>
</feature>
<comment type="caution">
    <text evidence="3">The sequence shown here is derived from an EMBL/GenBank/DDBJ whole genome shotgun (WGS) entry which is preliminary data.</text>
</comment>
<reference evidence="3 4" key="1">
    <citation type="submission" date="2015-11" db="EMBL/GenBank/DDBJ databases">
        <title>Expanding the genomic diversity of Burkholderia species for the development of highly accurate diagnostics.</title>
        <authorList>
            <person name="Sahl J."/>
            <person name="Keim P."/>
            <person name="Wagner D."/>
        </authorList>
    </citation>
    <scope>NUCLEOTIDE SEQUENCE [LARGE SCALE GENOMIC DNA]</scope>
    <source>
        <strain evidence="3 4">MSMB1302</strain>
    </source>
</reference>
<keyword evidence="1" id="KW-0472">Membrane</keyword>
<evidence type="ECO:0000259" key="2">
    <source>
        <dbReference type="Pfam" id="PF20455"/>
    </source>
</evidence>